<evidence type="ECO:0000259" key="3">
    <source>
        <dbReference type="Pfam" id="PF04101"/>
    </source>
</evidence>
<dbReference type="UniPathway" id="UPA00219"/>
<dbReference type="Proteomes" id="UP000031184">
    <property type="component" value="Unassembled WGS sequence"/>
</dbReference>
<evidence type="ECO:0000313" key="5">
    <source>
        <dbReference type="Proteomes" id="UP000031184"/>
    </source>
</evidence>
<sequence>MKKVILTTGGTGGHIYPALAVAEGLKSKGIETLFIGSNTRMEKEIVPKAQFRFIGLNIDPPRTIKSVIKYIKSFGHAYRILKQEDPDAVVGFGNYISVPVLAMSFLLRKKIYLQEQNADLGFANRLFYRFAQFTFLAFEYTYNTVPIKYQKKFIVSGNPLRSEIQEVSYDEARERLKVQQEEKVLLITGGSLGAQEINNAVLKYWEHFFQMKHLRVYWATGKQNYEEVQEKVKRAKMTDTIKDYFENMIHIMAASDLVVCRAGALTISELIALQKPAVIIPYSSQKVGQYQNAKILEERHSAVVYTNQESERAIEKVIELLSNEEELRTMGIRMRSLQTPNAVNTIISNLDIWRD</sequence>
<keyword evidence="1" id="KW-0472">Membrane</keyword>
<comment type="similarity">
    <text evidence="1">Belongs to the glycosyltransferase 28 family. MurG subfamily.</text>
</comment>
<dbReference type="Pfam" id="PF04101">
    <property type="entry name" value="Glyco_tran_28_C"/>
    <property type="match status" value="1"/>
</dbReference>
<reference evidence="4 5" key="1">
    <citation type="submission" date="2013-08" db="EMBL/GenBank/DDBJ databases">
        <title>An opportunistic ruminal bacterium that causes liver abscesses in cattle.</title>
        <authorList>
            <person name="Benahmed F.H."/>
            <person name="Rasmussen M."/>
            <person name="Harbottle H."/>
            <person name="Soppet D."/>
            <person name="Nagaraja T.G."/>
            <person name="Davidson M."/>
        </authorList>
    </citation>
    <scope>NUCLEOTIDE SEQUENCE [LARGE SCALE GENOMIC DNA]</scope>
    <source>
        <strain evidence="4 5">B35</strain>
    </source>
</reference>
<keyword evidence="1" id="KW-0328">Glycosyltransferase</keyword>
<protein>
    <recommendedName>
        <fullName evidence="1">UDP-N-acetylglucosamine--N-acetylmuramyl-(pentapeptide) pyrophosphoryl-undecaprenol N-acetylglucosamine transferase</fullName>
        <ecNumber evidence="1">2.4.1.227</ecNumber>
    </recommendedName>
    <alternativeName>
        <fullName evidence="1">Undecaprenyl-PP-MurNAc-pentapeptide-UDPGlcNAc GlcNAc transferase</fullName>
    </alternativeName>
</protein>
<dbReference type="GO" id="GO:0008360">
    <property type="term" value="P:regulation of cell shape"/>
    <property type="evidence" value="ECO:0007669"/>
    <property type="project" value="UniProtKB-KW"/>
</dbReference>
<dbReference type="EMBL" id="AUZI01000032">
    <property type="protein sequence ID" value="KID48091.1"/>
    <property type="molecule type" value="Genomic_DNA"/>
</dbReference>
<dbReference type="Pfam" id="PF03033">
    <property type="entry name" value="Glyco_transf_28"/>
    <property type="match status" value="1"/>
</dbReference>
<dbReference type="GO" id="GO:0005886">
    <property type="term" value="C:plasma membrane"/>
    <property type="evidence" value="ECO:0007669"/>
    <property type="project" value="UniProtKB-SubCell"/>
</dbReference>
<feature type="binding site" evidence="1">
    <location>
        <position position="191"/>
    </location>
    <ligand>
        <name>UDP-N-acetyl-alpha-D-glucosamine</name>
        <dbReference type="ChEBI" id="CHEBI:57705"/>
    </ligand>
</feature>
<dbReference type="GO" id="GO:0050511">
    <property type="term" value="F:undecaprenyldiphospho-muramoylpentapeptide beta-N-acetylglucosaminyltransferase activity"/>
    <property type="evidence" value="ECO:0007669"/>
    <property type="project" value="UniProtKB-UniRule"/>
</dbReference>
<feature type="binding site" evidence="1">
    <location>
        <position position="117"/>
    </location>
    <ligand>
        <name>UDP-N-acetyl-alpha-D-glucosamine</name>
        <dbReference type="ChEBI" id="CHEBI:57705"/>
    </ligand>
</feature>
<name>A0A017H268_9FUSO</name>
<keyword evidence="1" id="KW-0133">Cell shape</keyword>
<dbReference type="PANTHER" id="PTHR21015:SF22">
    <property type="entry name" value="GLYCOSYLTRANSFERASE"/>
    <property type="match status" value="1"/>
</dbReference>
<dbReference type="SUPFAM" id="SSF53756">
    <property type="entry name" value="UDP-Glycosyltransferase/glycogen phosphorylase"/>
    <property type="match status" value="1"/>
</dbReference>
<keyword evidence="1" id="KW-0573">Peptidoglycan synthesis</keyword>
<comment type="pathway">
    <text evidence="1">Cell wall biogenesis; peptidoglycan biosynthesis.</text>
</comment>
<evidence type="ECO:0000313" key="4">
    <source>
        <dbReference type="EMBL" id="KID48091.1"/>
    </source>
</evidence>
<feature type="binding site" evidence="1">
    <location>
        <position position="161"/>
    </location>
    <ligand>
        <name>UDP-N-acetyl-alpha-D-glucosamine</name>
        <dbReference type="ChEBI" id="CHEBI:57705"/>
    </ligand>
</feature>
<organism evidence="4 5">
    <name type="scientific">Fusobacterium necrophorum subsp. funduliforme B35</name>
    <dbReference type="NCBI Taxonomy" id="1226633"/>
    <lineage>
        <taxon>Bacteria</taxon>
        <taxon>Fusobacteriati</taxon>
        <taxon>Fusobacteriota</taxon>
        <taxon>Fusobacteriia</taxon>
        <taxon>Fusobacteriales</taxon>
        <taxon>Fusobacteriaceae</taxon>
        <taxon>Fusobacterium</taxon>
    </lineage>
</organism>
<feature type="domain" description="Glycosyl transferase family 28 C-terminal" evidence="3">
    <location>
        <begin position="184"/>
        <end position="333"/>
    </location>
</feature>
<dbReference type="GO" id="GO:0005975">
    <property type="term" value="P:carbohydrate metabolic process"/>
    <property type="evidence" value="ECO:0007669"/>
    <property type="project" value="InterPro"/>
</dbReference>
<dbReference type="PANTHER" id="PTHR21015">
    <property type="entry name" value="UDP-N-ACETYLGLUCOSAMINE--N-ACETYLMURAMYL-(PENTAPEPTIDE) PYROPHOSPHORYL-UNDECAPRENOL N-ACETYLGLUCOSAMINE TRANSFERASE 1"/>
    <property type="match status" value="1"/>
</dbReference>
<evidence type="ECO:0000259" key="2">
    <source>
        <dbReference type="Pfam" id="PF03033"/>
    </source>
</evidence>
<evidence type="ECO:0000256" key="1">
    <source>
        <dbReference type="HAMAP-Rule" id="MF_00033"/>
    </source>
</evidence>
<accession>A0A017H268</accession>
<dbReference type="InterPro" id="IPR004276">
    <property type="entry name" value="GlycoTrans_28_N"/>
</dbReference>
<dbReference type="AlphaFoldDB" id="A0A017H268"/>
<dbReference type="RefSeq" id="WP_005956664.1">
    <property type="nucleotide sequence ID" value="NZ_AOJP01000014.1"/>
</dbReference>
<dbReference type="HAMAP" id="MF_00033">
    <property type="entry name" value="MurG"/>
    <property type="match status" value="1"/>
</dbReference>
<dbReference type="CDD" id="cd03785">
    <property type="entry name" value="GT28_MurG"/>
    <property type="match status" value="1"/>
</dbReference>
<keyword evidence="1" id="KW-0131">Cell cycle</keyword>
<comment type="catalytic activity">
    <reaction evidence="1">
        <text>di-trans,octa-cis-undecaprenyl diphospho-N-acetyl-alpha-D-muramoyl-L-alanyl-D-glutamyl-meso-2,6-diaminopimeloyl-D-alanyl-D-alanine + UDP-N-acetyl-alpha-D-glucosamine = di-trans,octa-cis-undecaprenyl diphospho-[N-acetyl-alpha-D-glucosaminyl-(1-&gt;4)]-N-acetyl-alpha-D-muramoyl-L-alanyl-D-glutamyl-meso-2,6-diaminopimeloyl-D-alanyl-D-alanine + UDP + H(+)</text>
        <dbReference type="Rhea" id="RHEA:31227"/>
        <dbReference type="ChEBI" id="CHEBI:15378"/>
        <dbReference type="ChEBI" id="CHEBI:57705"/>
        <dbReference type="ChEBI" id="CHEBI:58223"/>
        <dbReference type="ChEBI" id="CHEBI:61387"/>
        <dbReference type="ChEBI" id="CHEBI:61388"/>
        <dbReference type="EC" id="2.4.1.227"/>
    </reaction>
</comment>
<comment type="caution">
    <text evidence="4">The sequence shown here is derived from an EMBL/GenBank/DDBJ whole genome shotgun (WGS) entry which is preliminary data.</text>
</comment>
<dbReference type="InterPro" id="IPR007235">
    <property type="entry name" value="Glyco_trans_28_C"/>
</dbReference>
<keyword evidence="1" id="KW-0132">Cell division</keyword>
<feature type="binding site" evidence="1">
    <location>
        <position position="289"/>
    </location>
    <ligand>
        <name>UDP-N-acetyl-alpha-D-glucosamine</name>
        <dbReference type="ChEBI" id="CHEBI:57705"/>
    </ligand>
</feature>
<comment type="function">
    <text evidence="1">Cell wall formation. Catalyzes the transfer of a GlcNAc subunit on undecaprenyl-pyrophosphoryl-MurNAc-pentapeptide (lipid intermediate I) to form undecaprenyl-pyrophosphoryl-MurNAc-(pentapeptide)GlcNAc (lipid intermediate II).</text>
</comment>
<proteinExistence type="inferred from homology"/>
<gene>
    <name evidence="1" type="primary">murG</name>
    <name evidence="4" type="ORF">C095_11870</name>
</gene>
<dbReference type="EC" id="2.4.1.227" evidence="1"/>
<comment type="caution">
    <text evidence="1">Lacks conserved residue(s) required for the propagation of feature annotation.</text>
</comment>
<comment type="subcellular location">
    <subcellularLocation>
        <location evidence="1">Cell membrane</location>
        <topology evidence="1">Peripheral membrane protein</topology>
        <orientation evidence="1">Cytoplasmic side</orientation>
    </subcellularLocation>
</comment>
<feature type="domain" description="Glycosyltransferase family 28 N-terminal" evidence="2">
    <location>
        <begin position="4"/>
        <end position="132"/>
    </location>
</feature>
<dbReference type="Gene3D" id="3.40.50.2000">
    <property type="entry name" value="Glycogen Phosphorylase B"/>
    <property type="match status" value="2"/>
</dbReference>
<dbReference type="InterPro" id="IPR006009">
    <property type="entry name" value="GlcNAc_MurG"/>
</dbReference>
<dbReference type="NCBIfam" id="TIGR01133">
    <property type="entry name" value="murG"/>
    <property type="match status" value="1"/>
</dbReference>
<dbReference type="PATRIC" id="fig|1226633.4.peg.2392"/>
<dbReference type="GO" id="GO:0009252">
    <property type="term" value="P:peptidoglycan biosynthetic process"/>
    <property type="evidence" value="ECO:0007669"/>
    <property type="project" value="UniProtKB-UniRule"/>
</dbReference>
<feature type="binding site" evidence="1">
    <location>
        <begin position="11"/>
        <end position="13"/>
    </location>
    <ligand>
        <name>UDP-N-acetyl-alpha-D-glucosamine</name>
        <dbReference type="ChEBI" id="CHEBI:57705"/>
    </ligand>
</feature>
<keyword evidence="1" id="KW-1003">Cell membrane</keyword>
<dbReference type="GO" id="GO:0071555">
    <property type="term" value="P:cell wall organization"/>
    <property type="evidence" value="ECO:0007669"/>
    <property type="project" value="UniProtKB-KW"/>
</dbReference>
<keyword evidence="1 4" id="KW-0808">Transferase</keyword>
<dbReference type="OrthoDB" id="9808936at2"/>
<dbReference type="GO" id="GO:0051301">
    <property type="term" value="P:cell division"/>
    <property type="evidence" value="ECO:0007669"/>
    <property type="project" value="UniProtKB-KW"/>
</dbReference>
<keyword evidence="1" id="KW-0961">Cell wall biogenesis/degradation</keyword>